<dbReference type="InterPro" id="IPR011990">
    <property type="entry name" value="TPR-like_helical_dom_sf"/>
</dbReference>
<dbReference type="Pfam" id="PF00207">
    <property type="entry name" value="A2M"/>
    <property type="match status" value="1"/>
</dbReference>
<dbReference type="Pfam" id="PF07715">
    <property type="entry name" value="Plug"/>
    <property type="match status" value="1"/>
</dbReference>
<evidence type="ECO:0000256" key="1">
    <source>
        <dbReference type="ARBA" id="ARBA00010556"/>
    </source>
</evidence>
<feature type="domain" description="Alpha-2-macroglobulin" evidence="2">
    <location>
        <begin position="1514"/>
        <end position="1604"/>
    </location>
</feature>
<name>A0A2S7UB84_9FLAO</name>
<dbReference type="GO" id="GO:0004866">
    <property type="term" value="F:endopeptidase inhibitor activity"/>
    <property type="evidence" value="ECO:0007669"/>
    <property type="project" value="InterPro"/>
</dbReference>
<dbReference type="Gene3D" id="1.50.10.20">
    <property type="match status" value="1"/>
</dbReference>
<dbReference type="SMART" id="SM01360">
    <property type="entry name" value="A2M"/>
    <property type="match status" value="1"/>
</dbReference>
<dbReference type="SUPFAM" id="SSF49464">
    <property type="entry name" value="Carboxypeptidase regulatory domain-like"/>
    <property type="match status" value="1"/>
</dbReference>
<comment type="similarity">
    <text evidence="1">Belongs to the protease inhibitor I39 (alpha-2-macroglobulin) family. Bacterial alpha-2-macroglobulin subfamily.</text>
</comment>
<evidence type="ECO:0000313" key="4">
    <source>
        <dbReference type="Proteomes" id="UP000239747"/>
    </source>
</evidence>
<dbReference type="EMBL" id="MTPW01000001">
    <property type="protein sequence ID" value="PQJ31861.1"/>
    <property type="molecule type" value="Genomic_DNA"/>
</dbReference>
<gene>
    <name evidence="3" type="ORF">BST92_07945</name>
</gene>
<dbReference type="OrthoDB" id="9767116at2"/>
<dbReference type="RefSeq" id="WP_105070969.1">
    <property type="nucleotide sequence ID" value="NZ_MTPW01000001.1"/>
</dbReference>
<evidence type="ECO:0000313" key="3">
    <source>
        <dbReference type="EMBL" id="PQJ31861.1"/>
    </source>
</evidence>
<dbReference type="Gene3D" id="2.170.130.10">
    <property type="entry name" value="TonB-dependent receptor, plug domain"/>
    <property type="match status" value="1"/>
</dbReference>
<dbReference type="Gene3D" id="2.60.40.1930">
    <property type="match status" value="1"/>
</dbReference>
<dbReference type="InterPro" id="IPR001599">
    <property type="entry name" value="Macroglobln_a2"/>
</dbReference>
<dbReference type="InterPro" id="IPR002890">
    <property type="entry name" value="MG2"/>
</dbReference>
<dbReference type="InterPro" id="IPR051802">
    <property type="entry name" value="YfhM-like"/>
</dbReference>
<sequence length="2285" mass="261399">MRPNHYITVILILFAMQQGIAQNFYIDKWREVEQFELQDRIEDATQVVDEIYKYARRKKDHDQYIKVFLFKSKYQLINEEEAQYKIIAELDKMIEKAQFPNKNIYNGIRAKLLDDYARANQWRIRERTAVENDDVDFKTWDATRFYSEINNSYQASLDQSDKLVEIPLSDYSAIIGPMAPARFLRPSLLDILSHQALNFYKSGYFNLTKPKEEFIITKENAFLNTAHLLKLKRPAGDTVFSKYDVMQQYAHLEAMHLKSNNDAAFIHVITDRLWYAQNQLGNYQVYEDYEKQLQSIIMSYNANPAVTEAYYYLALYHQNLSNQVSTEQQLDHRQQAIQLVNKAIDLYPKSYGAALCKQLNNQIYQSSINVQVEDLIIPNRPHRGVVNYRNVEQIDLYYIKVSLDEDLRDLRFADSLYQQFIDKAIDSQNLAHKESIQLPKGDDTFNHTYEYVAPAIEKGRYVIMAKAGKADEVKYAHTFITVTNLTLFKKDSELGTALLVKDRTTGKTMSNVDVQISYNRTVKRFKTDKYGMLDYDIKDLRGNQNVIISKNGDSLKTQYYSYPRDRNRNKIEHYDLNVKTFIYLDRAIYRPGQTVYFKAIVLQKKENEEQSGIVSNELLEIYVEDVNGTEVYRTKLKSNEFGSIHGSFEIPQDVLTGEFTLYIDEPDEETTFYKTVDDWEDGEINFKVEEYKRPTFEVDFDEITETYKLGDSVTVSGFGKAFLGSNITNAIVTYKVIRSYNYARWRSGYYGNSEKVILQGDTTTNDKGVFEIKFLADNDKEADPKFKPIYSYKIEAEVTDVNGETRTTTTRMRVGTNAIQIASQLPYQFTTESNTLKVGVKNLNGQFVNGKLIVEMRKQPQASHVIIASGLPQAEFQEVDDKTYRNTFPYAELRKDEIETDWEKAPIIFRKELTTDSLTTVELPITENWDNGAYYVYIRAVELGQNFDNEDDVIDSRVEKSLWANLDLPLQPQLISSYGEFTKEAAVFNMYTSMDGVYATLSVWTDQEMVEEKLIFLKKGKTELKYPWSQINGKQISIQLQVQKENGFEQTNTSTVEKPIDPIAQYQIKTQSFRNKLQPGSEETWSFSIKDDNQIPMQAEVLASMYDKSLDEFATANWNAPFIRNNQYSFSPSLYQNTSYNRSQSLYVQFPRASFNTSLAYDQIYYFDLSFNNRNYNASYKNSLLNKIIEAGEEKGFVTGKITDINGNPLYGTLVVVKGTKIGALVGANGLYKIKANINDVLVFNHEFHKPVEIKIKKAGIINAVLAADLNSSSDYINNDVFFTINRSSRGYGYFNDFNYYRGNAYTKTKIGADGMIAIIDSNAIAYDTLSNGKLIARALPGDIIFAENEDYLRTNFTGADKREFRDSDINNESSRVYSSYRGRKKYPNDRPYASLTQTLQGQVPGLEVQEMATSAGANALVQIRGAALSNGNNKPLIIVDGVPVDEDFFSGLNPNDIFETAILKDAAASSIYGNRGANGVIIISTKEGVTTNDLVLREMNLNNVQARKNLQETVFFLPELRTDENGNLKFSFTSPEALTQWKLRLLAHDKKGKTAQLEQLVVTQKELSIIPNAPRFLRETDTIRFSTKIANLSDAAMDGTARLQLFDAMTMKAIDAELGNVNNTRDFTLEKGGNTSVNWTFRIPLGTQAVTYRVVAAAGNFSDGEENTLPVLSNRMLVSESRALWVRAGETQTAVMDNLLNSDSGTMAHHQMVFEYTSNPSWYAIKSLPYLMEYEHDCAEQTFSRYYANAMAHHILTSNPKVKTVFDSWAQNGTNVSALEKNEELKTVMLSHTPWLRDAQSEAQKQQRLATLFDLAETAKQKKKTLAKLEKLQGDSGGFPWFKGGYTNEYITRHIAAGLGHMKKLGIKNDDTPQTDRMYQNAMDALDTEWKKRFNRYLENHKTLQDYSFGNAYWHYQYARSFDISKSGKVDELLQDAVGYAFAKAEKSYSSQPLYTKLLMAITLHRNGKTKLASAIMEGLKQTAVKSDENGMYWKENQNSWYWYSSDIETQALAIEAFQEVAADLKSVEELKIWLLKNKRTNQWKSTKATADATYALLLQGGKWLDVQENNKITWGNKPLPVDKMKAVEKEAGTGYFKITMNAPEVYKELATVTVKNKSDVTGYGALYWQYFEDLDKIKVDDDLPLSVKKKLFKKVMTDSGEKLEEITSEDPLKIGDLITIRLIIKTNADMDFVHLKDIRASGFEPVDVISKYKWQDGLGYYQSTKDIATHFFFDQMNKGTYVFEYDVRANNAGQFSNGITQLECMYAPEFSSHSEGMRVKIEE</sequence>
<dbReference type="InterPro" id="IPR012910">
    <property type="entry name" value="Plug_dom"/>
</dbReference>
<comment type="caution">
    <text evidence="3">The sequence shown here is derived from an EMBL/GenBank/DDBJ whole genome shotgun (WGS) entry which is preliminary data.</text>
</comment>
<dbReference type="InterPro" id="IPR041246">
    <property type="entry name" value="Bact_MG10"/>
</dbReference>
<dbReference type="InterPro" id="IPR037066">
    <property type="entry name" value="Plug_dom_sf"/>
</dbReference>
<dbReference type="Proteomes" id="UP000239747">
    <property type="component" value="Unassembled WGS sequence"/>
</dbReference>
<reference evidence="3 4" key="1">
    <citation type="submission" date="2017-01" db="EMBL/GenBank/DDBJ databases">
        <title>Trade-off between light-utilization and light-protection in marine flavobacteria.</title>
        <authorList>
            <person name="Kumagai Y."/>
            <person name="Yoshizawa S."/>
            <person name="Kogure K."/>
            <person name="Iwasaki W."/>
        </authorList>
    </citation>
    <scope>NUCLEOTIDE SEQUENCE [LARGE SCALE GENOMIC DNA]</scope>
    <source>
        <strain evidence="3 4">KCTC 32109</strain>
    </source>
</reference>
<dbReference type="Pfam" id="PF17973">
    <property type="entry name" value="bMG10"/>
    <property type="match status" value="1"/>
</dbReference>
<protein>
    <submittedName>
        <fullName evidence="3">Alpha-2-macroglobulin</fullName>
    </submittedName>
</protein>
<dbReference type="Gene3D" id="1.25.40.10">
    <property type="entry name" value="Tetratricopeptide repeat domain"/>
    <property type="match status" value="1"/>
</dbReference>
<proteinExistence type="inferred from homology"/>
<dbReference type="PANTHER" id="PTHR40094:SF1">
    <property type="entry name" value="UBIQUITIN DOMAIN-CONTAINING PROTEIN"/>
    <property type="match status" value="1"/>
</dbReference>
<evidence type="ECO:0000259" key="2">
    <source>
        <dbReference type="SMART" id="SM01360"/>
    </source>
</evidence>
<dbReference type="SUPFAM" id="SSF56935">
    <property type="entry name" value="Porins"/>
    <property type="match status" value="1"/>
</dbReference>
<dbReference type="SUPFAM" id="SSF48239">
    <property type="entry name" value="Terpenoid cyclases/Protein prenyltransferases"/>
    <property type="match status" value="1"/>
</dbReference>
<dbReference type="Pfam" id="PF01835">
    <property type="entry name" value="MG2"/>
    <property type="match status" value="1"/>
</dbReference>
<dbReference type="InterPro" id="IPR008969">
    <property type="entry name" value="CarboxyPept-like_regulatory"/>
</dbReference>
<dbReference type="PANTHER" id="PTHR40094">
    <property type="entry name" value="ALPHA-2-MACROGLOBULIN HOMOLOG"/>
    <property type="match status" value="1"/>
</dbReference>
<accession>A0A2S7UB84</accession>
<dbReference type="InterPro" id="IPR008930">
    <property type="entry name" value="Terpenoid_cyclase/PrenylTrfase"/>
</dbReference>
<keyword evidence="4" id="KW-1185">Reference proteome</keyword>
<organism evidence="3 4">
    <name type="scientific">Nonlabens arenilitoris</name>
    <dbReference type="NCBI Taxonomy" id="1217969"/>
    <lineage>
        <taxon>Bacteria</taxon>
        <taxon>Pseudomonadati</taxon>
        <taxon>Bacteroidota</taxon>
        <taxon>Flavobacteriia</taxon>
        <taxon>Flavobacteriales</taxon>
        <taxon>Flavobacteriaceae</taxon>
        <taxon>Nonlabens</taxon>
    </lineage>
</organism>